<protein>
    <submittedName>
        <fullName evidence="2">TniQ family protein</fullName>
    </submittedName>
</protein>
<name>A0ABT7YKP9_9ACTN</name>
<sequence>MTGSGRSLPVRVPLLEGEALDSWLFRLAIRNTIPAQHLLPSLELSEPARRWRNHGLIHDLPTALLRRIESQTGLTNGRLDHAVLDRFASLGWEATSGSRYCIDCLGEPDPYWRIRWRLSYSLACTRHSCLLAVCCPACGLPLFRRVTKLAGTLPPTHCTSPTGKSSGICGADLRESPLINLTHNDPRIKAQRWIDERLDRMDGPFTTDLRDLDVLARWYRKRIVPGDVACLDAATADAFTALRDPRQRWSPRAPRPDAILVDAAATCFAVGLLTAEDPAARYQRFHLLFRTVPNADKPRAIPSAPAVLSRKALEPLSVFRQQQILAACDRHLGFAERLRYYTSTAYPRMTEAGSTVALERARWVPQHLWQDWLIRFTPQRGFRANVIAIELPIALLLPGNPLRRIRAASELSPRRNKVGVTLQTLVAHYPDVLTAIHNLAGYLDSHGGAIDYRRRRQVFTNIDLTERQWEQFCHEADIRPGQGTKVRMARLYLFELLTGTNALTHGSLPEDIRSKSAQSYSYAYRHSMTHAMRGRLHAHARELLDAAGIAEPLSWSPPDSCVTGIRLPGIDPNSLSSADIVDCVEHQHLTPSAIAQRFGTSLQHIYYLMEPLEWRVHSLGLKPRTTDGRRARKTQSARIPGSRRSLAAHVLTKDFLEEHLVKQAMSTFELGQTTGFSSDTVRQHAKRHGIARHPLTTAARFNVDVAWFRVQAETHHRTNTELAAELGLSHRAVSKIRAQLGITPSTPGAWQRPHCPDLPVDVRNAIEGRRNGWTRLYRFEQVMAYPFFSVAAKELGYAANNLSMQMAQLERDIGGKLINRARHPHPMRSTPRGERLLAALESPQIQVLMHRYARTPVSRSDRSSKSS</sequence>
<proteinExistence type="predicted"/>
<evidence type="ECO:0000313" key="3">
    <source>
        <dbReference type="Proteomes" id="UP001171902"/>
    </source>
</evidence>
<dbReference type="InterPro" id="IPR036390">
    <property type="entry name" value="WH_DNA-bd_sf"/>
</dbReference>
<dbReference type="SUPFAM" id="SSF46785">
    <property type="entry name" value="Winged helix' DNA-binding domain"/>
    <property type="match status" value="1"/>
</dbReference>
<keyword evidence="3" id="KW-1185">Reference proteome</keyword>
<dbReference type="InterPro" id="IPR000847">
    <property type="entry name" value="LysR_HTH_N"/>
</dbReference>
<dbReference type="InterPro" id="IPR009492">
    <property type="entry name" value="TniQ"/>
</dbReference>
<feature type="domain" description="HTH lysR-type" evidence="1">
    <location>
        <begin position="788"/>
        <end position="827"/>
    </location>
</feature>
<dbReference type="InterPro" id="IPR036388">
    <property type="entry name" value="WH-like_DNA-bd_sf"/>
</dbReference>
<accession>A0ABT7YKP9</accession>
<dbReference type="Pfam" id="PF00126">
    <property type="entry name" value="HTH_1"/>
    <property type="match status" value="1"/>
</dbReference>
<gene>
    <name evidence="2" type="ORF">QWI33_05730</name>
</gene>
<comment type="caution">
    <text evidence="2">The sequence shown here is derived from an EMBL/GenBank/DDBJ whole genome shotgun (WGS) entry which is preliminary data.</text>
</comment>
<reference evidence="2" key="1">
    <citation type="submission" date="2023-06" db="EMBL/GenBank/DDBJ databases">
        <title>Gycomyces niveus sp.nov., a novel actinomycete isolated from soil in Shouguang.</title>
        <authorList>
            <person name="Yang X."/>
            <person name="Zhao J."/>
        </authorList>
    </citation>
    <scope>NUCLEOTIDE SEQUENCE</scope>
    <source>
        <strain evidence="2">NEAU C2</strain>
    </source>
</reference>
<dbReference type="EMBL" id="JAUEMJ010000002">
    <property type="protein sequence ID" value="MDN3239214.1"/>
    <property type="molecule type" value="Genomic_DNA"/>
</dbReference>
<dbReference type="PROSITE" id="PS50931">
    <property type="entry name" value="HTH_LYSR"/>
    <property type="match status" value="1"/>
</dbReference>
<evidence type="ECO:0000259" key="1">
    <source>
        <dbReference type="PROSITE" id="PS50931"/>
    </source>
</evidence>
<evidence type="ECO:0000313" key="2">
    <source>
        <dbReference type="EMBL" id="MDN3239214.1"/>
    </source>
</evidence>
<dbReference type="RefSeq" id="WP_289955797.1">
    <property type="nucleotide sequence ID" value="NZ_JAUEMJ010000002.1"/>
</dbReference>
<organism evidence="2 3">
    <name type="scientific">Glycomyces tritici</name>
    <dbReference type="NCBI Taxonomy" id="2665176"/>
    <lineage>
        <taxon>Bacteria</taxon>
        <taxon>Bacillati</taxon>
        <taxon>Actinomycetota</taxon>
        <taxon>Actinomycetes</taxon>
        <taxon>Glycomycetales</taxon>
        <taxon>Glycomycetaceae</taxon>
        <taxon>Glycomyces</taxon>
    </lineage>
</organism>
<dbReference type="Proteomes" id="UP001171902">
    <property type="component" value="Unassembled WGS sequence"/>
</dbReference>
<dbReference type="Pfam" id="PF06527">
    <property type="entry name" value="TniQ"/>
    <property type="match status" value="1"/>
</dbReference>
<dbReference type="Gene3D" id="1.10.10.10">
    <property type="entry name" value="Winged helix-like DNA-binding domain superfamily/Winged helix DNA-binding domain"/>
    <property type="match status" value="1"/>
</dbReference>